<comment type="caution">
    <text evidence="1">The sequence shown here is derived from an EMBL/GenBank/DDBJ whole genome shotgun (WGS) entry which is preliminary data.</text>
</comment>
<evidence type="ECO:0000313" key="1">
    <source>
        <dbReference type="EMBL" id="KXA93972.1"/>
    </source>
</evidence>
<dbReference type="Proteomes" id="UP000070284">
    <property type="component" value="Unassembled WGS sequence"/>
</dbReference>
<accession>A0A133UIC7</accession>
<evidence type="ECO:0000313" key="2">
    <source>
        <dbReference type="Proteomes" id="UP000070284"/>
    </source>
</evidence>
<gene>
    <name evidence="1" type="ORF">AKJ65_05695</name>
</gene>
<name>A0A133UIC7_9EURY</name>
<sequence>MARTVSHFSRDFFLAYTYSWSKPKMKGEVKDFENIHDCKPCKKNSGVKKKAVKTVGMNGREQ</sequence>
<dbReference type="AlphaFoldDB" id="A0A133UIC7"/>
<dbReference type="EMBL" id="LHXO01000092">
    <property type="protein sequence ID" value="KXA93972.1"/>
    <property type="molecule type" value="Genomic_DNA"/>
</dbReference>
<proteinExistence type="predicted"/>
<reference evidence="1 2" key="1">
    <citation type="journal article" date="2016" name="Sci. Rep.">
        <title>Metabolic traits of an uncultured archaeal lineage -MSBL1- from brine pools of the Red Sea.</title>
        <authorList>
            <person name="Mwirichia R."/>
            <person name="Alam I."/>
            <person name="Rashid M."/>
            <person name="Vinu M."/>
            <person name="Ba-Alawi W."/>
            <person name="Anthony Kamau A."/>
            <person name="Kamanda Ngugi D."/>
            <person name="Goker M."/>
            <person name="Klenk H.P."/>
            <person name="Bajic V."/>
            <person name="Stingl U."/>
        </authorList>
    </citation>
    <scope>NUCLEOTIDE SEQUENCE [LARGE SCALE GENOMIC DNA]</scope>
    <source>
        <strain evidence="1">SCGC-AAA259E19</strain>
    </source>
</reference>
<organism evidence="1 2">
    <name type="scientific">candidate division MSBL1 archaeon SCGC-AAA259E19</name>
    <dbReference type="NCBI Taxonomy" id="1698264"/>
    <lineage>
        <taxon>Archaea</taxon>
        <taxon>Methanobacteriati</taxon>
        <taxon>Methanobacteriota</taxon>
        <taxon>candidate division MSBL1</taxon>
    </lineage>
</organism>
<keyword evidence="2" id="KW-1185">Reference proteome</keyword>
<protein>
    <submittedName>
        <fullName evidence="1">Uncharacterized protein</fullName>
    </submittedName>
</protein>